<gene>
    <name evidence="2" type="ORF">EB796_013283</name>
</gene>
<reference evidence="2" key="1">
    <citation type="submission" date="2020-06" db="EMBL/GenBank/DDBJ databases">
        <title>Draft genome of Bugula neritina, a colonial animal packing powerful symbionts and potential medicines.</title>
        <authorList>
            <person name="Rayko M."/>
        </authorList>
    </citation>
    <scope>NUCLEOTIDE SEQUENCE [LARGE SCALE GENOMIC DNA]</scope>
    <source>
        <strain evidence="2">Kwan_BN1</strain>
    </source>
</reference>
<proteinExistence type="predicted"/>
<keyword evidence="3" id="KW-1185">Reference proteome</keyword>
<comment type="caution">
    <text evidence="2">The sequence shown here is derived from an EMBL/GenBank/DDBJ whole genome shotgun (WGS) entry which is preliminary data.</text>
</comment>
<protein>
    <submittedName>
        <fullName evidence="2">Uncharacterized protein</fullName>
    </submittedName>
</protein>
<evidence type="ECO:0000313" key="3">
    <source>
        <dbReference type="Proteomes" id="UP000593567"/>
    </source>
</evidence>
<organism evidence="2 3">
    <name type="scientific">Bugula neritina</name>
    <name type="common">Brown bryozoan</name>
    <name type="synonym">Sertularia neritina</name>
    <dbReference type="NCBI Taxonomy" id="10212"/>
    <lineage>
        <taxon>Eukaryota</taxon>
        <taxon>Metazoa</taxon>
        <taxon>Spiralia</taxon>
        <taxon>Lophotrochozoa</taxon>
        <taxon>Bryozoa</taxon>
        <taxon>Gymnolaemata</taxon>
        <taxon>Cheilostomatida</taxon>
        <taxon>Flustrina</taxon>
        <taxon>Buguloidea</taxon>
        <taxon>Bugulidae</taxon>
        <taxon>Bugula</taxon>
    </lineage>
</organism>
<feature type="chain" id="PRO_5029786407" evidence="1">
    <location>
        <begin position="31"/>
        <end position="66"/>
    </location>
</feature>
<accession>A0A7J7JRV8</accession>
<evidence type="ECO:0000313" key="2">
    <source>
        <dbReference type="EMBL" id="KAF6028394.1"/>
    </source>
</evidence>
<dbReference type="AlphaFoldDB" id="A0A7J7JRV8"/>
<keyword evidence="1" id="KW-0732">Signal</keyword>
<feature type="signal peptide" evidence="1">
    <location>
        <begin position="1"/>
        <end position="30"/>
    </location>
</feature>
<dbReference type="Proteomes" id="UP000593567">
    <property type="component" value="Unassembled WGS sequence"/>
</dbReference>
<name>A0A7J7JRV8_BUGNE</name>
<evidence type="ECO:0000256" key="1">
    <source>
        <dbReference type="SAM" id="SignalP"/>
    </source>
</evidence>
<dbReference type="EMBL" id="VXIV02001954">
    <property type="protein sequence ID" value="KAF6028394.1"/>
    <property type="molecule type" value="Genomic_DNA"/>
</dbReference>
<sequence>MANSLLYFAQLASSFIIHSLFLSVPKCVESSICFSTIQRKSVKHSLLRRGHKLPNTLNKNIFKAQL</sequence>